<sequence length="563" mass="62348">MCASRSPRALALPQEIWWLVSQEFTSRRDHLSLFNLARVNRSMANMALPLLYSIHDESPASTGDAAVLGPRKWAILWRSILTSSLGDTGDAMYPYCLWIKSLSLGNLFSLLEDLAREPYKEIRAWFFSAPLEPFHILVSGARPRSRRTGARLDLDRIIFAAADQVTDFIKKAATEQDKTVGLTSLEGYHLPSARLPGWVSKLSLLTNLTIRDGSVLNSDVSEAIRENCPHFKELLCHYCNAPDVDEDMSAFLAGLNPNTLEHFTIMSANRVGAMTFESLSQHASSLKKLSLCVVDSAVAELPLLSNCTNLVDLTLEVDAVLDSGWAHTHRQEVREVASWLQRCTSLKKLSVIVLPGTPYILAEVLKVPSIQLTDLEITVSTTHEDTSAFSSALATQTNLRTFIWRCSDGWFGGSGFIHAICQSPELRKLDLVTQMLKMADFYKVVNTMTELEEFSFDIDSDEPIGDESVFALANLHHLKTLNINATTAFSYDGLLALFENLGADPAAAHQGLSIHIMRQAGTEKFSQAQLTKLNGIVETLFGGKLEITYDRDPGELSESDFSD</sequence>
<dbReference type="AlphaFoldDB" id="A0AA38VZ14"/>
<organism evidence="1 2">
    <name type="scientific">Coniochaeta hoffmannii</name>
    <dbReference type="NCBI Taxonomy" id="91930"/>
    <lineage>
        <taxon>Eukaryota</taxon>
        <taxon>Fungi</taxon>
        <taxon>Dikarya</taxon>
        <taxon>Ascomycota</taxon>
        <taxon>Pezizomycotina</taxon>
        <taxon>Sordariomycetes</taxon>
        <taxon>Sordariomycetidae</taxon>
        <taxon>Coniochaetales</taxon>
        <taxon>Coniochaetaceae</taxon>
        <taxon>Coniochaeta</taxon>
    </lineage>
</organism>
<keyword evidence="2" id="KW-1185">Reference proteome</keyword>
<protein>
    <submittedName>
        <fullName evidence="1">RNI-like protein</fullName>
    </submittedName>
</protein>
<proteinExistence type="predicted"/>
<comment type="caution">
    <text evidence="1">The sequence shown here is derived from an EMBL/GenBank/DDBJ whole genome shotgun (WGS) entry which is preliminary data.</text>
</comment>
<dbReference type="SUPFAM" id="SSF52047">
    <property type="entry name" value="RNI-like"/>
    <property type="match status" value="1"/>
</dbReference>
<accession>A0AA38VZ14</accession>
<reference evidence="1" key="1">
    <citation type="submission" date="2022-07" db="EMBL/GenBank/DDBJ databases">
        <title>Fungi with potential for degradation of polypropylene.</title>
        <authorList>
            <person name="Gostincar C."/>
        </authorList>
    </citation>
    <scope>NUCLEOTIDE SEQUENCE</scope>
    <source>
        <strain evidence="1">EXF-13287</strain>
    </source>
</reference>
<dbReference type="Proteomes" id="UP001174691">
    <property type="component" value="Unassembled WGS sequence"/>
</dbReference>
<gene>
    <name evidence="1" type="ORF">NKR19_g3335</name>
</gene>
<evidence type="ECO:0000313" key="2">
    <source>
        <dbReference type="Proteomes" id="UP001174691"/>
    </source>
</evidence>
<dbReference type="EMBL" id="JANBVN010000036">
    <property type="protein sequence ID" value="KAJ9158453.1"/>
    <property type="molecule type" value="Genomic_DNA"/>
</dbReference>
<dbReference type="InterPro" id="IPR032675">
    <property type="entry name" value="LRR_dom_sf"/>
</dbReference>
<evidence type="ECO:0000313" key="1">
    <source>
        <dbReference type="EMBL" id="KAJ9158453.1"/>
    </source>
</evidence>
<name>A0AA38VZ14_9PEZI</name>
<dbReference type="Gene3D" id="3.80.10.10">
    <property type="entry name" value="Ribonuclease Inhibitor"/>
    <property type="match status" value="2"/>
</dbReference>